<feature type="region of interest" description="Disordered" evidence="3">
    <location>
        <begin position="395"/>
        <end position="467"/>
    </location>
</feature>
<dbReference type="SMART" id="SM00612">
    <property type="entry name" value="Kelch"/>
    <property type="match status" value="5"/>
</dbReference>
<dbReference type="GO" id="GO:0030246">
    <property type="term" value="F:carbohydrate binding"/>
    <property type="evidence" value="ECO:0007669"/>
    <property type="project" value="InterPro"/>
</dbReference>
<feature type="signal peptide" evidence="4">
    <location>
        <begin position="1"/>
        <end position="33"/>
    </location>
</feature>
<dbReference type="PROSITE" id="PS51695">
    <property type="entry name" value="SEDOLISIN"/>
    <property type="match status" value="1"/>
</dbReference>
<dbReference type="SUPFAM" id="SSF50965">
    <property type="entry name" value="Galactose oxidase, central domain"/>
    <property type="match status" value="1"/>
</dbReference>
<evidence type="ECO:0000313" key="7">
    <source>
        <dbReference type="Proteomes" id="UP000236754"/>
    </source>
</evidence>
<protein>
    <submittedName>
        <fullName evidence="6">Kelch motif-containing protein</fullName>
    </submittedName>
</protein>
<feature type="compositionally biased region" description="Low complexity" evidence="3">
    <location>
        <begin position="32"/>
        <end position="51"/>
    </location>
</feature>
<sequence length="1457" mass="147551">MKHTSLSRRLITLLTAGVVAAGMSVAAAGTARAAPAPSTSPAATASKATSAQHRTAGAATPKSSPAQQKTSATAGSQGTGYAAACGTAKGARAFSCQALKRTGVVEPKAVGTDAAPAGYGPSDIQSAYDLPSTTASPTVAIVDAFDDPKAESDLAVYRAQFGLPACTTANGCFTKVDQNGGTDYPPAPPAGDDWPSEISLDLDAVSAACPACHILFVEADTDANGDSLPTAVETARTMGAKYISMSWGGSEDGTENAADEQYFDHPGIVYTASSGDNGYEAGTIYPSTSQYVVSVGGTSLQRVSGSARGWAESAWDGAGSGCSVDVTKPGRQSGISACDTRADTDISAVADPSTGLAIYNSDTDSGWDVFGGTSLSAPLVASMYALAGTPVPGTNPANYPYDDPNRASDLNDVTQGSNGACTPSELCQSGTGWDGPTGLGTPHGVGALTTGPHGDIKGQVTDAGTGKPLSGVKVAVQEGGYVATTDADGDYDMAVPPGSYDLTATKYGYGDKGVTDISVTADSVATENVAMTAEPTHTVSGTVTDGSGHGWPMRAKITIDGYPNGPVYSDPYTGHYSVTLPAGEDYTLHVASADLPGYSGQDATVAVDDADVSKDLALKVDASTCTAPGYAYEEAGTTEAFTGWSGTTTHDGWTVTDGVGNGQTWGFDNVGGWDAPPGGDQYFADVDSNYYGEDGKQDTSLVSPVIDLTGRTSPEIGFDSTYIGFPDQTGSVDLSLDGGTTWSTVFQPYSVNPGHIDVPIPQAAGQSDVRVRFHFTGSWSRRWELDDVLVGSRTCAPQTGGLVAGTVTDANTGDALNGAKVTSGSDATQAGVTVATPDDAGLGDGYYWLFSSHTGGTPFTVADGKYTSTQASVNVPADGVRHRNFALDAGHLTVAQQSVSTSQELGAAKSKSVTFGNDGSAPVHVSIDEDDAGFTAMGAAPGATIPSGAPAMVLKTKASIAAPTATSGSTASGPATAGPVLRDSAAAAAGPWTSVADYPEAVMDEAVADHGGKIYVAGGFNGDYDTQDAYVYDPAVGSWSAIAPLPEPLEASSAAFVGDTLYVAGGWNVLSDDSTHTYAYHPATDTWTRVADLPTGAAAGGTAVVDGKLYVIAGCTSGQCLPATSAVYSYDPGSDSWSAEPDYPASVAFTACAGVDAKVVCAGGIGGSTLASTYTYTPGASGWTKGSDLPTDVWGASTASANGQLEVMGGIVNDGKDVTNQGFAYDPDTDAWTDLPNSNSATYRGGAACGIYKIGGSGPAGPVPVAENLPGYDQCGSDVSWLSESTTGFDVAPGQTVAVQVTTDSSTVSQPGTFQGNLVIDTDSPYGSAQPVVVTMQVTPPKTWGKVTGTVTDSGGTPLGGATVAICTMYDTGTGRCGPQTYTLKTDGHGAYQLWLDKGFNPLEIIAAKDGYTPLLKIAKITKGGTTAVDFALNANSAFTVAKTQDYLTAHVHSSTG</sequence>
<feature type="region of interest" description="Disordered" evidence="3">
    <location>
        <begin position="32"/>
        <end position="78"/>
    </location>
</feature>
<dbReference type="Gene3D" id="2.60.120.260">
    <property type="entry name" value="Galactose-binding domain-like"/>
    <property type="match status" value="1"/>
</dbReference>
<keyword evidence="7" id="KW-1185">Reference proteome</keyword>
<organism evidence="6 7">
    <name type="scientific">Actinacidiphila yanglinensis</name>
    <dbReference type="NCBI Taxonomy" id="310779"/>
    <lineage>
        <taxon>Bacteria</taxon>
        <taxon>Bacillati</taxon>
        <taxon>Actinomycetota</taxon>
        <taxon>Actinomycetes</taxon>
        <taxon>Kitasatosporales</taxon>
        <taxon>Streptomycetaceae</taxon>
        <taxon>Actinacidiphila</taxon>
    </lineage>
</organism>
<feature type="compositionally biased region" description="Gly residues" evidence="3">
    <location>
        <begin position="432"/>
        <end position="443"/>
    </location>
</feature>
<dbReference type="InterPro" id="IPR008969">
    <property type="entry name" value="CarboxyPept-like_regulatory"/>
</dbReference>
<evidence type="ECO:0000256" key="2">
    <source>
        <dbReference type="ARBA" id="ARBA00022737"/>
    </source>
</evidence>
<dbReference type="Proteomes" id="UP000236754">
    <property type="component" value="Unassembled WGS sequence"/>
</dbReference>
<evidence type="ECO:0000256" key="3">
    <source>
        <dbReference type="SAM" id="MobiDB-lite"/>
    </source>
</evidence>
<keyword evidence="4" id="KW-0732">Signal</keyword>
<dbReference type="Gene3D" id="2.60.40.1120">
    <property type="entry name" value="Carboxypeptidase-like, regulatory domain"/>
    <property type="match status" value="4"/>
</dbReference>
<dbReference type="InterPro" id="IPR015915">
    <property type="entry name" value="Kelch-typ_b-propeller"/>
</dbReference>
<gene>
    <name evidence="6" type="ORF">SAMN05216223_10120</name>
</gene>
<evidence type="ECO:0000256" key="1">
    <source>
        <dbReference type="ARBA" id="ARBA00022441"/>
    </source>
</evidence>
<dbReference type="EMBL" id="FNVU01000001">
    <property type="protein sequence ID" value="SEF46270.1"/>
    <property type="molecule type" value="Genomic_DNA"/>
</dbReference>
<accession>A0A1H5S788</accession>
<dbReference type="InterPro" id="IPR006652">
    <property type="entry name" value="Kelch_1"/>
</dbReference>
<dbReference type="Pfam" id="PF24681">
    <property type="entry name" value="Kelch_KLHDC2_KLHL20_DRC7"/>
    <property type="match status" value="1"/>
</dbReference>
<dbReference type="InterPro" id="IPR013784">
    <property type="entry name" value="Carb-bd-like_fold"/>
</dbReference>
<dbReference type="InterPro" id="IPR030400">
    <property type="entry name" value="Sedolisin_dom"/>
</dbReference>
<dbReference type="PANTHER" id="PTHR45632:SF3">
    <property type="entry name" value="KELCH-LIKE PROTEIN 32"/>
    <property type="match status" value="1"/>
</dbReference>
<feature type="domain" description="Peptidase S53" evidence="5">
    <location>
        <begin position="118"/>
        <end position="454"/>
    </location>
</feature>
<dbReference type="GO" id="GO:0004252">
    <property type="term" value="F:serine-type endopeptidase activity"/>
    <property type="evidence" value="ECO:0007669"/>
    <property type="project" value="InterPro"/>
</dbReference>
<dbReference type="Pfam" id="PF13620">
    <property type="entry name" value="CarboxypepD_reg"/>
    <property type="match status" value="1"/>
</dbReference>
<dbReference type="InterPro" id="IPR036852">
    <property type="entry name" value="Peptidase_S8/S53_dom_sf"/>
</dbReference>
<feature type="chain" id="PRO_5009283702" evidence="4">
    <location>
        <begin position="34"/>
        <end position="1457"/>
    </location>
</feature>
<dbReference type="PANTHER" id="PTHR45632">
    <property type="entry name" value="LD33804P"/>
    <property type="match status" value="1"/>
</dbReference>
<dbReference type="Gene3D" id="2.120.10.80">
    <property type="entry name" value="Kelch-type beta propeller"/>
    <property type="match status" value="2"/>
</dbReference>
<feature type="compositionally biased region" description="Polar residues" evidence="3">
    <location>
        <begin position="411"/>
        <end position="431"/>
    </location>
</feature>
<evidence type="ECO:0000259" key="5">
    <source>
        <dbReference type="PROSITE" id="PS51695"/>
    </source>
</evidence>
<proteinExistence type="predicted"/>
<reference evidence="6 7" key="1">
    <citation type="submission" date="2016-10" db="EMBL/GenBank/DDBJ databases">
        <authorList>
            <person name="de Groot N.N."/>
        </authorList>
    </citation>
    <scope>NUCLEOTIDE SEQUENCE [LARGE SCALE GENOMIC DNA]</scope>
    <source>
        <strain evidence="6 7">CGMCC 4.2023</strain>
    </source>
</reference>
<dbReference type="SUPFAM" id="SSF49464">
    <property type="entry name" value="Carboxypeptidase regulatory domain-like"/>
    <property type="match status" value="1"/>
</dbReference>
<dbReference type="NCBIfam" id="NF038128">
    <property type="entry name" value="choice_anch_J"/>
    <property type="match status" value="1"/>
</dbReference>
<name>A0A1H5S788_9ACTN</name>
<dbReference type="GO" id="GO:0006508">
    <property type="term" value="P:proteolysis"/>
    <property type="evidence" value="ECO:0007669"/>
    <property type="project" value="InterPro"/>
</dbReference>
<dbReference type="Gene3D" id="3.40.50.200">
    <property type="entry name" value="Peptidase S8/S53 domain"/>
    <property type="match status" value="1"/>
</dbReference>
<evidence type="ECO:0000256" key="4">
    <source>
        <dbReference type="SAM" id="SignalP"/>
    </source>
</evidence>
<dbReference type="SUPFAM" id="SSF52743">
    <property type="entry name" value="Subtilisin-like"/>
    <property type="match status" value="1"/>
</dbReference>
<keyword evidence="2" id="KW-0677">Repeat</keyword>
<dbReference type="OrthoDB" id="1956004at2"/>
<dbReference type="RefSeq" id="WP_103883475.1">
    <property type="nucleotide sequence ID" value="NZ_FNVU01000001.1"/>
</dbReference>
<keyword evidence="1" id="KW-0880">Kelch repeat</keyword>
<dbReference type="InterPro" id="IPR011043">
    <property type="entry name" value="Gal_Oxase/kelch_b-propeller"/>
</dbReference>
<evidence type="ECO:0000313" key="6">
    <source>
        <dbReference type="EMBL" id="SEF46270.1"/>
    </source>
</evidence>
<dbReference type="SUPFAM" id="SSF49452">
    <property type="entry name" value="Starch-binding domain-like"/>
    <property type="match status" value="1"/>
</dbReference>
<feature type="compositionally biased region" description="Polar residues" evidence="3">
    <location>
        <begin position="61"/>
        <end position="76"/>
    </location>
</feature>